<feature type="binding site" evidence="9">
    <location>
        <position position="166"/>
    </location>
    <ligand>
        <name>Mg(2+)</name>
        <dbReference type="ChEBI" id="CHEBI:18420"/>
    </ligand>
</feature>
<keyword evidence="6 9" id="KW-0067">ATP-binding</keyword>
<keyword evidence="9" id="KW-0963">Cytoplasm</keyword>
<organism evidence="11 12">
    <name type="scientific">Fodinisporobacter ferrooxydans</name>
    <dbReference type="NCBI Taxonomy" id="2901836"/>
    <lineage>
        <taxon>Bacteria</taxon>
        <taxon>Bacillati</taxon>
        <taxon>Bacillota</taxon>
        <taxon>Bacilli</taxon>
        <taxon>Bacillales</taxon>
        <taxon>Alicyclobacillaceae</taxon>
        <taxon>Fodinisporobacter</taxon>
    </lineage>
</organism>
<evidence type="ECO:0000256" key="6">
    <source>
        <dbReference type="ARBA" id="ARBA00022840"/>
    </source>
</evidence>
<dbReference type="InterPro" id="IPR005946">
    <property type="entry name" value="Rib-P_diPkinase"/>
</dbReference>
<comment type="function">
    <text evidence="9">Involved in the biosynthesis of the central metabolite phospho-alpha-D-ribosyl-1-pyrophosphate (PRPP) via the transfer of pyrophosphoryl group from ATP to 1-hydroxyl of ribose-5-phosphate (Rib-5-P).</text>
</comment>
<dbReference type="NCBIfam" id="NF002320">
    <property type="entry name" value="PRK01259.1"/>
    <property type="match status" value="1"/>
</dbReference>
<reference evidence="11" key="1">
    <citation type="submission" date="2021-12" db="EMBL/GenBank/DDBJ databases">
        <title>Alicyclobacillaceae gen. nov., sp. nov., isolated from chalcocite enrichment system.</title>
        <authorList>
            <person name="Jiang Z."/>
        </authorList>
    </citation>
    <scope>NUCLEOTIDE SEQUENCE</scope>
    <source>
        <strain evidence="11">MYW30-H2</strain>
    </source>
</reference>
<dbReference type="InterPro" id="IPR037515">
    <property type="entry name" value="Rib-P_diPkinase_bac"/>
</dbReference>
<keyword evidence="4 9" id="KW-0547">Nucleotide-binding</keyword>
<dbReference type="EC" id="2.7.6.1" evidence="9"/>
<evidence type="ECO:0000256" key="4">
    <source>
        <dbReference type="ARBA" id="ARBA00022741"/>
    </source>
</evidence>
<feature type="active site" evidence="9">
    <location>
        <position position="189"/>
    </location>
</feature>
<keyword evidence="7 9" id="KW-0460">Magnesium</keyword>
<evidence type="ECO:0000256" key="7">
    <source>
        <dbReference type="ARBA" id="ARBA00022842"/>
    </source>
</evidence>
<dbReference type="InterPro" id="IPR000836">
    <property type="entry name" value="PRTase_dom"/>
</dbReference>
<keyword evidence="2 9" id="KW-0479">Metal-binding</keyword>
<feature type="binding site" evidence="9">
    <location>
        <position position="191"/>
    </location>
    <ligand>
        <name>D-ribose 5-phosphate</name>
        <dbReference type="ChEBI" id="CHEBI:78346"/>
    </ligand>
</feature>
<gene>
    <name evidence="9" type="primary">prs</name>
    <name evidence="11" type="ORF">LSG31_03515</name>
</gene>
<dbReference type="InterPro" id="IPR029099">
    <property type="entry name" value="Pribosyltran_N"/>
</dbReference>
<evidence type="ECO:0000256" key="3">
    <source>
        <dbReference type="ARBA" id="ARBA00022727"/>
    </source>
</evidence>
<evidence type="ECO:0000256" key="9">
    <source>
        <dbReference type="HAMAP-Rule" id="MF_00583"/>
    </source>
</evidence>
<keyword evidence="12" id="KW-1185">Reference proteome</keyword>
<keyword evidence="1 9" id="KW-0808">Transferase</keyword>
<evidence type="ECO:0000313" key="11">
    <source>
        <dbReference type="EMBL" id="UOF92762.1"/>
    </source>
</evidence>
<evidence type="ECO:0000313" key="12">
    <source>
        <dbReference type="Proteomes" id="UP000830167"/>
    </source>
</evidence>
<comment type="cofactor">
    <cofactor evidence="9">
        <name>Mg(2+)</name>
        <dbReference type="ChEBI" id="CHEBI:18420"/>
    </cofactor>
    <text evidence="9">Binds 2 Mg(2+) ions per subunit.</text>
</comment>
<dbReference type="Proteomes" id="UP000830167">
    <property type="component" value="Chromosome"/>
</dbReference>
<feature type="domain" description="Ribose-phosphate pyrophosphokinase N-terminal" evidence="10">
    <location>
        <begin position="1"/>
        <end position="117"/>
    </location>
</feature>
<dbReference type="InterPro" id="IPR029057">
    <property type="entry name" value="PRTase-like"/>
</dbReference>
<keyword evidence="3 9" id="KW-0545">Nucleotide biosynthesis</keyword>
<dbReference type="PANTHER" id="PTHR10210:SF41">
    <property type="entry name" value="RIBOSE-PHOSPHATE PYROPHOSPHOKINASE 1, CHLOROPLASTIC"/>
    <property type="match status" value="1"/>
</dbReference>
<comment type="similarity">
    <text evidence="9">Belongs to the ribose-phosphate pyrophosphokinase family. Class I subfamily.</text>
</comment>
<comment type="caution">
    <text evidence="9">Lacks conserved residue(s) required for the propagation of feature annotation.</text>
</comment>
<sequence>MKLFSGLSHQALAEEVAALIRVPLGNVRLGRFRSGEIYVNFEESVRGKDVYILQSFSPPINEHFMELLVMVDALKRSSVGTINAIIPYYGYARQEKQDKPREPITAKMIADMLTTIGVQRVITFDLHAPAIQGFFNIPVEHLTALDVLAEAVRTLRLENAVVVSPDAGRVKTAEKFANLLDLPFAIVHKRRPGHHEAAVTHIIGDVKGKTPIIIEDMIDTGGTILKVVERLMENGAKPAIVCATHAVFSPPAQEKLNHPGIEKMIVTNTLPIEERSFERLQIVSVAPLLAEAISRIHEHRSISIIWQESDSVKE</sequence>
<dbReference type="SMART" id="SM01400">
    <property type="entry name" value="Pribosyltran_N"/>
    <property type="match status" value="1"/>
</dbReference>
<evidence type="ECO:0000259" key="10">
    <source>
        <dbReference type="Pfam" id="PF13793"/>
    </source>
</evidence>
<dbReference type="EMBL" id="CP089291">
    <property type="protein sequence ID" value="UOF92762.1"/>
    <property type="molecule type" value="Genomic_DNA"/>
</dbReference>
<dbReference type="PANTHER" id="PTHR10210">
    <property type="entry name" value="RIBOSE-PHOSPHATE DIPHOSPHOKINASE FAMILY MEMBER"/>
    <property type="match status" value="1"/>
</dbReference>
<evidence type="ECO:0000256" key="1">
    <source>
        <dbReference type="ARBA" id="ARBA00022679"/>
    </source>
</evidence>
<feature type="binding site" evidence="9">
    <location>
        <begin position="93"/>
        <end position="94"/>
    </location>
    <ligand>
        <name>ATP</name>
        <dbReference type="ChEBI" id="CHEBI:30616"/>
    </ligand>
</feature>
<dbReference type="NCBIfam" id="TIGR01251">
    <property type="entry name" value="ribP_PPkin"/>
    <property type="match status" value="1"/>
</dbReference>
<comment type="subunit">
    <text evidence="9">Homohexamer.</text>
</comment>
<protein>
    <recommendedName>
        <fullName evidence="9">Ribose-phosphate pyrophosphokinase</fullName>
        <shortName evidence="9">RPPK</shortName>
        <ecNumber evidence="9">2.7.6.1</ecNumber>
    </recommendedName>
    <alternativeName>
        <fullName evidence="9">5-phospho-D-ribosyl alpha-1-diphosphate synthase</fullName>
    </alternativeName>
    <alternativeName>
        <fullName evidence="9">Phosphoribosyl diphosphate synthase</fullName>
    </alternativeName>
    <alternativeName>
        <fullName evidence="9">Phosphoribosyl pyrophosphate synthase</fullName>
        <shortName evidence="9">P-Rib-PP synthase</shortName>
        <shortName evidence="9">PRPP synthase</shortName>
        <shortName evidence="9">PRPPase</shortName>
    </alternativeName>
</protein>
<proteinExistence type="inferred from homology"/>
<evidence type="ECO:0000256" key="2">
    <source>
        <dbReference type="ARBA" id="ARBA00022723"/>
    </source>
</evidence>
<dbReference type="Gene3D" id="3.40.50.2020">
    <property type="match status" value="2"/>
</dbReference>
<dbReference type="CDD" id="cd06223">
    <property type="entry name" value="PRTases_typeI"/>
    <property type="match status" value="1"/>
</dbReference>
<dbReference type="SUPFAM" id="SSF53271">
    <property type="entry name" value="PRTase-like"/>
    <property type="match status" value="1"/>
</dbReference>
<feature type="binding site" evidence="9">
    <location>
        <begin position="219"/>
        <end position="223"/>
    </location>
    <ligand>
        <name>D-ribose 5-phosphate</name>
        <dbReference type="ChEBI" id="CHEBI:78346"/>
    </ligand>
</feature>
<comment type="pathway">
    <text evidence="9">Metabolic intermediate biosynthesis; 5-phospho-alpha-D-ribose 1-diphosphate biosynthesis; 5-phospho-alpha-D-ribose 1-diphosphate from D-ribose 5-phosphate (route I): step 1/1.</text>
</comment>
<feature type="binding site" evidence="9">
    <location>
        <position position="127"/>
    </location>
    <ligand>
        <name>Mg(2+)</name>
        <dbReference type="ChEBI" id="CHEBI:18420"/>
    </ligand>
</feature>
<keyword evidence="5 9" id="KW-0418">Kinase</keyword>
<name>A0ABY4CQJ0_9BACL</name>
<comment type="catalytic activity">
    <reaction evidence="8 9">
        <text>D-ribose 5-phosphate + ATP = 5-phospho-alpha-D-ribose 1-diphosphate + AMP + H(+)</text>
        <dbReference type="Rhea" id="RHEA:15609"/>
        <dbReference type="ChEBI" id="CHEBI:15378"/>
        <dbReference type="ChEBI" id="CHEBI:30616"/>
        <dbReference type="ChEBI" id="CHEBI:58017"/>
        <dbReference type="ChEBI" id="CHEBI:78346"/>
        <dbReference type="ChEBI" id="CHEBI:456215"/>
        <dbReference type="EC" id="2.7.6.1"/>
    </reaction>
</comment>
<accession>A0ABY4CQJ0</accession>
<dbReference type="HAMAP" id="MF_00583_B">
    <property type="entry name" value="RibP_PPkinase_B"/>
    <property type="match status" value="1"/>
</dbReference>
<dbReference type="Pfam" id="PF13793">
    <property type="entry name" value="Pribosyltran_N"/>
    <property type="match status" value="1"/>
</dbReference>
<evidence type="ECO:0000256" key="5">
    <source>
        <dbReference type="ARBA" id="ARBA00022777"/>
    </source>
</evidence>
<comment type="subcellular location">
    <subcellularLocation>
        <location evidence="9">Cytoplasm</location>
    </subcellularLocation>
</comment>
<evidence type="ECO:0000256" key="8">
    <source>
        <dbReference type="ARBA" id="ARBA00049535"/>
    </source>
</evidence>
<dbReference type="Pfam" id="PF14572">
    <property type="entry name" value="Pribosyl_synth"/>
    <property type="match status" value="1"/>
</dbReference>